<dbReference type="PANTHER" id="PTHR23427">
    <property type="entry name" value="SURFEIT LOCUS PROTEIN"/>
    <property type="match status" value="1"/>
</dbReference>
<comment type="subcellular location">
    <subcellularLocation>
        <location evidence="6">Cell membrane</location>
        <topology evidence="6">Multi-pass membrane protein</topology>
    </subcellularLocation>
    <subcellularLocation>
        <location evidence="1">Membrane</location>
    </subcellularLocation>
</comment>
<comment type="caution">
    <text evidence="7">The sequence shown here is derived from an EMBL/GenBank/DDBJ whole genome shotgun (WGS) entry which is preliminary data.</text>
</comment>
<dbReference type="RefSeq" id="WP_036112499.1">
    <property type="nucleotide sequence ID" value="NZ_JAJA02000001.1"/>
</dbReference>
<dbReference type="CDD" id="cd06662">
    <property type="entry name" value="SURF1"/>
    <property type="match status" value="1"/>
</dbReference>
<evidence type="ECO:0000256" key="4">
    <source>
        <dbReference type="ARBA" id="ARBA00022989"/>
    </source>
</evidence>
<dbReference type="OrthoDB" id="9789940at2"/>
<dbReference type="AlphaFoldDB" id="A0A120AGR8"/>
<sequence length="246" mass="26608">MSRRGTLLFGWILALATIAVFASLGRWQSHRAVEKQAMLDAAAAVLHDRRPKPLALADDPARLRDYDWASGLGTFDARGPLLLDNQQRNGRAGVRVYRIFLPRQSGPLLVDLGWLPLAGDRKLPVIAKPEGEFALSGLLTAPPSSGIALGAGIGREGEGWLLTRVDPGAIAGATGLSVPLAPRVLRLDPAIKLGYERDLELLANTLPPQQHRGYALQWYALALAVLATALILTFRRKRTRPDAANP</sequence>
<comment type="similarity">
    <text evidence="2 6">Belongs to the SURF1 family.</text>
</comment>
<evidence type="ECO:0000256" key="2">
    <source>
        <dbReference type="ARBA" id="ARBA00007165"/>
    </source>
</evidence>
<dbReference type="InterPro" id="IPR045214">
    <property type="entry name" value="Surf1/Surf4"/>
</dbReference>
<evidence type="ECO:0000313" key="8">
    <source>
        <dbReference type="Proteomes" id="UP000023435"/>
    </source>
</evidence>
<accession>A0A120AGR8</accession>
<dbReference type="InterPro" id="IPR002994">
    <property type="entry name" value="Surf1/Shy1"/>
</dbReference>
<name>A0A120AGR8_9GAMM</name>
<dbReference type="Proteomes" id="UP000023435">
    <property type="component" value="Unassembled WGS sequence"/>
</dbReference>
<dbReference type="Pfam" id="PF02104">
    <property type="entry name" value="SURF1"/>
    <property type="match status" value="1"/>
</dbReference>
<keyword evidence="6" id="KW-1003">Cell membrane</keyword>
<keyword evidence="5 6" id="KW-0472">Membrane</keyword>
<gene>
    <name evidence="7" type="ORF">AZ78_2565</name>
</gene>
<keyword evidence="8" id="KW-1185">Reference proteome</keyword>
<protein>
    <recommendedName>
        <fullName evidence="6">SURF1-like protein</fullName>
    </recommendedName>
</protein>
<evidence type="ECO:0000313" key="7">
    <source>
        <dbReference type="EMBL" id="KWS05015.1"/>
    </source>
</evidence>
<evidence type="ECO:0000256" key="6">
    <source>
        <dbReference type="RuleBase" id="RU363076"/>
    </source>
</evidence>
<dbReference type="EMBL" id="JAJA02000001">
    <property type="protein sequence ID" value="KWS05015.1"/>
    <property type="molecule type" value="Genomic_DNA"/>
</dbReference>
<reference evidence="7 8" key="1">
    <citation type="journal article" date="2014" name="Genome Announc.">
        <title>Draft Genome Sequence of Lysobacter capsici AZ78, a Bacterium Antagonistic to Plant-Pathogenic Oomycetes.</title>
        <authorList>
            <person name="Puopolo G."/>
            <person name="Sonego P."/>
            <person name="Engelen K."/>
            <person name="Pertot I."/>
        </authorList>
    </citation>
    <scope>NUCLEOTIDE SEQUENCE [LARGE SCALE GENOMIC DNA]</scope>
    <source>
        <strain evidence="7 8">AZ78</strain>
    </source>
</reference>
<evidence type="ECO:0000256" key="1">
    <source>
        <dbReference type="ARBA" id="ARBA00004370"/>
    </source>
</evidence>
<dbReference type="PROSITE" id="PS50895">
    <property type="entry name" value="SURF1"/>
    <property type="match status" value="1"/>
</dbReference>
<comment type="caution">
    <text evidence="6">Lacks conserved residue(s) required for the propagation of feature annotation.</text>
</comment>
<keyword evidence="4 6" id="KW-1133">Transmembrane helix</keyword>
<organism evidence="7 8">
    <name type="scientific">Lysobacter capsici AZ78</name>
    <dbReference type="NCBI Taxonomy" id="1444315"/>
    <lineage>
        <taxon>Bacteria</taxon>
        <taxon>Pseudomonadati</taxon>
        <taxon>Pseudomonadota</taxon>
        <taxon>Gammaproteobacteria</taxon>
        <taxon>Lysobacterales</taxon>
        <taxon>Lysobacteraceae</taxon>
        <taxon>Lysobacter</taxon>
    </lineage>
</organism>
<keyword evidence="3 6" id="KW-0812">Transmembrane</keyword>
<proteinExistence type="inferred from homology"/>
<dbReference type="PANTHER" id="PTHR23427:SF2">
    <property type="entry name" value="SURFEIT LOCUS PROTEIN 1"/>
    <property type="match status" value="1"/>
</dbReference>
<feature type="transmembrane region" description="Helical" evidence="6">
    <location>
        <begin position="216"/>
        <end position="234"/>
    </location>
</feature>
<evidence type="ECO:0000256" key="5">
    <source>
        <dbReference type="ARBA" id="ARBA00023136"/>
    </source>
</evidence>
<dbReference type="GO" id="GO:0005886">
    <property type="term" value="C:plasma membrane"/>
    <property type="evidence" value="ECO:0007669"/>
    <property type="project" value="UniProtKB-SubCell"/>
</dbReference>
<evidence type="ECO:0000256" key="3">
    <source>
        <dbReference type="ARBA" id="ARBA00022692"/>
    </source>
</evidence>